<protein>
    <submittedName>
        <fullName evidence="1">Uncharacterized protein</fullName>
    </submittedName>
</protein>
<evidence type="ECO:0000313" key="1">
    <source>
        <dbReference type="EMBL" id="NEK74722.1"/>
    </source>
</evidence>
<dbReference type="EMBL" id="JAAGYV010000185">
    <property type="protein sequence ID" value="NEK74722.1"/>
    <property type="molecule type" value="Genomic_DNA"/>
</dbReference>
<accession>A0A6B3KRW5</accession>
<reference evidence="1" key="1">
    <citation type="submission" date="2019-11" db="EMBL/GenBank/DDBJ databases">
        <title>Genome-resolved metagenomics to study the prevalence of co-infection and intraspecific heterogeneity among plant pathogen metapopulations.</title>
        <authorList>
            <person name="Newberry E."/>
            <person name="Bhandari R."/>
            <person name="Kemble J."/>
            <person name="Sikora E."/>
            <person name="Potnis N."/>
        </authorList>
    </citation>
    <scope>NUCLEOTIDE SEQUENCE</scope>
    <source>
        <strain evidence="1">Xe_Pep_Tuscaloosa_18b</strain>
    </source>
</reference>
<sequence>MARPTDTERGARIALDYAESKLIQRDLFPSRRAPSLKFWREIKAIATEHLAECKALREARA</sequence>
<organism evidence="1">
    <name type="scientific">Xanthomonas euvesicatoria</name>
    <dbReference type="NCBI Taxonomy" id="456327"/>
    <lineage>
        <taxon>Bacteria</taxon>
        <taxon>Pseudomonadati</taxon>
        <taxon>Pseudomonadota</taxon>
        <taxon>Gammaproteobacteria</taxon>
        <taxon>Lysobacterales</taxon>
        <taxon>Lysobacteraceae</taxon>
        <taxon>Xanthomonas</taxon>
    </lineage>
</organism>
<proteinExistence type="predicted"/>
<dbReference type="AlphaFoldDB" id="A0A6B3KRW5"/>
<name>A0A6B3KRW5_XANEU</name>
<comment type="caution">
    <text evidence="1">The sequence shown here is derived from an EMBL/GenBank/DDBJ whole genome shotgun (WGS) entry which is preliminary data.</text>
</comment>
<dbReference type="RefSeq" id="WP_126955127.1">
    <property type="nucleotide sequence ID" value="NZ_JAQREA010000045.1"/>
</dbReference>
<gene>
    <name evidence="1" type="ORF">G3W62_18430</name>
</gene>